<dbReference type="Pfam" id="PF00884">
    <property type="entry name" value="Sulfatase"/>
    <property type="match status" value="1"/>
</dbReference>
<sequence length="474" mass="52867">MRKSYYNRLLLVLVVNLMLLSSDAQNKTAFKQTPNIILIMADDLGYGDVGFTGNKKIITPHLDRMSKEGVTLTNFYAAAPLCSPTRASVLTGRSPFRQGIFAAHTGAMRPAEITIPEYLKKEGYQTGFFGKWHLGWVEPDKVESRGSYSPPWHHGYDETFATKSAVPTWNPTKTPKGWNSWGAMDDGSWGGSIYVQNGVPVTDNLEGDDSRIIMDRAIPFMEQSIADDKPFLATIWFHAPHEPVVAGPEYLAKYPDLPEAQKHLYGCITAMDDQIGRLRNFLKEKNIDENTIIFFTSDNGPSGPITRKGIASAGPFRGHKHLMYEGGLRVPSLALWTKHTQSGLVSNFQSSTVDYLPTILDILDIPAKKGIPLDGVSFKSVILDGSSKDRTLPITAGYKRLYGGTDIYAFVSGDYKICIPNKGDKMMLFNLKKDPGERNNLAEENPKLLKKMTAELEKVKDSWRLSNEGNDYQW</sequence>
<proteinExistence type="inferred from homology"/>
<reference evidence="7 8" key="1">
    <citation type="submission" date="2024-09" db="EMBL/GenBank/DDBJ databases">
        <authorList>
            <person name="Sun Q."/>
            <person name="Mori K."/>
        </authorList>
    </citation>
    <scope>NUCLEOTIDE SEQUENCE [LARGE SCALE GENOMIC DNA]</scope>
    <source>
        <strain evidence="7 8">CECT 8622</strain>
    </source>
</reference>
<keyword evidence="2" id="KW-0479">Metal-binding</keyword>
<dbReference type="Gene3D" id="3.30.1120.10">
    <property type="match status" value="1"/>
</dbReference>
<keyword evidence="8" id="KW-1185">Reference proteome</keyword>
<keyword evidence="3" id="KW-0378">Hydrolase</keyword>
<gene>
    <name evidence="7" type="ORF">ACFFU9_11520</name>
</gene>
<dbReference type="InterPro" id="IPR050738">
    <property type="entry name" value="Sulfatase"/>
</dbReference>
<evidence type="ECO:0000256" key="3">
    <source>
        <dbReference type="ARBA" id="ARBA00022801"/>
    </source>
</evidence>
<evidence type="ECO:0000256" key="4">
    <source>
        <dbReference type="ARBA" id="ARBA00022837"/>
    </source>
</evidence>
<dbReference type="Gene3D" id="3.40.720.10">
    <property type="entry name" value="Alkaline Phosphatase, subunit A"/>
    <property type="match status" value="1"/>
</dbReference>
<comment type="caution">
    <text evidence="7">The sequence shown here is derived from an EMBL/GenBank/DDBJ whole genome shotgun (WGS) entry which is preliminary data.</text>
</comment>
<feature type="domain" description="Sulfatase N-terminal" evidence="6">
    <location>
        <begin position="34"/>
        <end position="365"/>
    </location>
</feature>
<evidence type="ECO:0000313" key="7">
    <source>
        <dbReference type="EMBL" id="MFB9057368.1"/>
    </source>
</evidence>
<keyword evidence="4" id="KW-0106">Calcium</keyword>
<organism evidence="7 8">
    <name type="scientific">Mariniflexile ostreae</name>
    <dbReference type="NCBI Taxonomy" id="1520892"/>
    <lineage>
        <taxon>Bacteria</taxon>
        <taxon>Pseudomonadati</taxon>
        <taxon>Bacteroidota</taxon>
        <taxon>Flavobacteriia</taxon>
        <taxon>Flavobacteriales</taxon>
        <taxon>Flavobacteriaceae</taxon>
        <taxon>Mariniflexile</taxon>
    </lineage>
</organism>
<feature type="chain" id="PRO_5045847828" evidence="5">
    <location>
        <begin position="25"/>
        <end position="474"/>
    </location>
</feature>
<protein>
    <submittedName>
        <fullName evidence="7">Sulfatase</fullName>
    </submittedName>
</protein>
<dbReference type="PROSITE" id="PS00523">
    <property type="entry name" value="SULFATASE_1"/>
    <property type="match status" value="1"/>
</dbReference>
<dbReference type="RefSeq" id="WP_379861594.1">
    <property type="nucleotide sequence ID" value="NZ_JBHMFC010000074.1"/>
</dbReference>
<feature type="signal peptide" evidence="5">
    <location>
        <begin position="1"/>
        <end position="24"/>
    </location>
</feature>
<evidence type="ECO:0000313" key="8">
    <source>
        <dbReference type="Proteomes" id="UP001589585"/>
    </source>
</evidence>
<dbReference type="Proteomes" id="UP001589585">
    <property type="component" value="Unassembled WGS sequence"/>
</dbReference>
<dbReference type="InterPro" id="IPR017850">
    <property type="entry name" value="Alkaline_phosphatase_core_sf"/>
</dbReference>
<accession>A0ABV5FE35</accession>
<evidence type="ECO:0000256" key="1">
    <source>
        <dbReference type="ARBA" id="ARBA00008779"/>
    </source>
</evidence>
<evidence type="ECO:0000256" key="2">
    <source>
        <dbReference type="ARBA" id="ARBA00022723"/>
    </source>
</evidence>
<evidence type="ECO:0000256" key="5">
    <source>
        <dbReference type="SAM" id="SignalP"/>
    </source>
</evidence>
<dbReference type="EMBL" id="JBHMFC010000074">
    <property type="protein sequence ID" value="MFB9057368.1"/>
    <property type="molecule type" value="Genomic_DNA"/>
</dbReference>
<dbReference type="InterPro" id="IPR000917">
    <property type="entry name" value="Sulfatase_N"/>
</dbReference>
<keyword evidence="5" id="KW-0732">Signal</keyword>
<dbReference type="PANTHER" id="PTHR42693:SF53">
    <property type="entry name" value="ENDO-4-O-SULFATASE"/>
    <property type="match status" value="1"/>
</dbReference>
<name>A0ABV5FE35_9FLAO</name>
<evidence type="ECO:0000259" key="6">
    <source>
        <dbReference type="Pfam" id="PF00884"/>
    </source>
</evidence>
<dbReference type="SUPFAM" id="SSF53649">
    <property type="entry name" value="Alkaline phosphatase-like"/>
    <property type="match status" value="1"/>
</dbReference>
<dbReference type="InterPro" id="IPR024607">
    <property type="entry name" value="Sulfatase_CS"/>
</dbReference>
<dbReference type="PANTHER" id="PTHR42693">
    <property type="entry name" value="ARYLSULFATASE FAMILY MEMBER"/>
    <property type="match status" value="1"/>
</dbReference>
<comment type="similarity">
    <text evidence="1">Belongs to the sulfatase family.</text>
</comment>